<evidence type="ECO:0000313" key="3">
    <source>
        <dbReference type="Proteomes" id="UP000306918"/>
    </source>
</evidence>
<comment type="caution">
    <text evidence="2">The sequence shown here is derived from an EMBL/GenBank/DDBJ whole genome shotgun (WGS) entry which is preliminary data.</text>
</comment>
<protein>
    <submittedName>
        <fullName evidence="2">DUF3575 domain-containing protein</fullName>
    </submittedName>
</protein>
<dbReference type="RefSeq" id="WP_136579455.1">
    <property type="nucleotide sequence ID" value="NZ_STFF01000007.1"/>
</dbReference>
<name>A0A4S8HP92_9BACT</name>
<evidence type="ECO:0000313" key="2">
    <source>
        <dbReference type="EMBL" id="THU34812.1"/>
    </source>
</evidence>
<proteinExistence type="predicted"/>
<dbReference type="OrthoDB" id="1118958at2"/>
<gene>
    <name evidence="2" type="ORF">FAM09_22725</name>
</gene>
<dbReference type="Proteomes" id="UP000306918">
    <property type="component" value="Unassembled WGS sequence"/>
</dbReference>
<feature type="chain" id="PRO_5020184162" evidence="1">
    <location>
        <begin position="20"/>
        <end position="182"/>
    </location>
</feature>
<dbReference type="EMBL" id="STFF01000007">
    <property type="protein sequence ID" value="THU34812.1"/>
    <property type="molecule type" value="Genomic_DNA"/>
</dbReference>
<keyword evidence="1" id="KW-0732">Signal</keyword>
<feature type="signal peptide" evidence="1">
    <location>
        <begin position="1"/>
        <end position="19"/>
    </location>
</feature>
<dbReference type="AlphaFoldDB" id="A0A4S8HP92"/>
<dbReference type="Pfam" id="PF12099">
    <property type="entry name" value="DUF3575"/>
    <property type="match status" value="1"/>
</dbReference>
<sequence length="182" mass="19499">MKKVVLVSALVAAMCTAKAQDGGSNAVKINPLSLFLATGNVAYERATGESQSFQLGLFYSGVKLSSLKYSGFGITPEYRFYFGGRAEAMNGVYAAPFLRYQNFKIEDTDTKDKVTFSSFGGGALIGWEKSWDSGFMLDLFAGPAYNSGTVKAEGTADEDNFNISGGIDGFGVRTGITLGFRF</sequence>
<reference evidence="2 3" key="1">
    <citation type="submission" date="2019-04" db="EMBL/GenBank/DDBJ databases">
        <title>Niastella caeni sp. nov., isolated from activated sludge.</title>
        <authorList>
            <person name="Sheng M."/>
        </authorList>
    </citation>
    <scope>NUCLEOTIDE SEQUENCE [LARGE SCALE GENOMIC DNA]</scope>
    <source>
        <strain evidence="2 3">HX-2-15</strain>
    </source>
</reference>
<organism evidence="2 3">
    <name type="scientific">Niastella caeni</name>
    <dbReference type="NCBI Taxonomy" id="2569763"/>
    <lineage>
        <taxon>Bacteria</taxon>
        <taxon>Pseudomonadati</taxon>
        <taxon>Bacteroidota</taxon>
        <taxon>Chitinophagia</taxon>
        <taxon>Chitinophagales</taxon>
        <taxon>Chitinophagaceae</taxon>
        <taxon>Niastella</taxon>
    </lineage>
</organism>
<accession>A0A4S8HP92</accession>
<dbReference type="InterPro" id="IPR021958">
    <property type="entry name" value="DUF3575"/>
</dbReference>
<keyword evidence="3" id="KW-1185">Reference proteome</keyword>
<evidence type="ECO:0000256" key="1">
    <source>
        <dbReference type="SAM" id="SignalP"/>
    </source>
</evidence>